<organism evidence="1 2">
    <name type="scientific">Tetradesmus obliquus</name>
    <name type="common">Green alga</name>
    <name type="synonym">Acutodesmus obliquus</name>
    <dbReference type="NCBI Taxonomy" id="3088"/>
    <lineage>
        <taxon>Eukaryota</taxon>
        <taxon>Viridiplantae</taxon>
        <taxon>Chlorophyta</taxon>
        <taxon>core chlorophytes</taxon>
        <taxon>Chlorophyceae</taxon>
        <taxon>CS clade</taxon>
        <taxon>Sphaeropleales</taxon>
        <taxon>Scenedesmaceae</taxon>
        <taxon>Tetradesmus</taxon>
    </lineage>
</organism>
<name>A0A383V9V9_TETOB</name>
<evidence type="ECO:0000313" key="1">
    <source>
        <dbReference type="EMBL" id="SZX61720.1"/>
    </source>
</evidence>
<dbReference type="STRING" id="3088.A0A383V9V9"/>
<dbReference type="PANTHER" id="PTHR15852">
    <property type="entry name" value="PLASTID TRANSCRIPTIONALLY ACTIVE PROTEIN"/>
    <property type="match status" value="1"/>
</dbReference>
<dbReference type="EMBL" id="FNXT01000170">
    <property type="protein sequence ID" value="SZX61720.1"/>
    <property type="molecule type" value="Genomic_DNA"/>
</dbReference>
<dbReference type="Gene3D" id="6.20.20.10">
    <property type="match status" value="1"/>
</dbReference>
<dbReference type="PANTHER" id="PTHR15852:SF54">
    <property type="entry name" value="PROTEIN SSUH2 HOMOLOG"/>
    <property type="match status" value="1"/>
</dbReference>
<reference evidence="1 2" key="1">
    <citation type="submission" date="2016-10" db="EMBL/GenBank/DDBJ databases">
        <authorList>
            <person name="Cai Z."/>
        </authorList>
    </citation>
    <scope>NUCLEOTIDE SEQUENCE [LARGE SCALE GENOMIC DNA]</scope>
</reference>
<keyword evidence="2" id="KW-1185">Reference proteome</keyword>
<dbReference type="SUPFAM" id="SSF57938">
    <property type="entry name" value="DnaJ/Hsp40 cysteine-rich domain"/>
    <property type="match status" value="1"/>
</dbReference>
<gene>
    <name evidence="1" type="ORF">BQ4739_LOCUS2284</name>
</gene>
<evidence type="ECO:0000313" key="2">
    <source>
        <dbReference type="Proteomes" id="UP000256970"/>
    </source>
</evidence>
<protein>
    <submittedName>
        <fullName evidence="1">Uncharacterized protein</fullName>
    </submittedName>
</protein>
<dbReference type="InterPro" id="IPR036410">
    <property type="entry name" value="HSP_DnaJ_Cys-rich_dom_sf"/>
</dbReference>
<accession>A0A383V9V9</accession>
<sequence length="165" mass="18133">MLQASSWSCTACRPSQRSHRTAPPLQQQQRHTCVLARAAKASNNSFDAEDELDKDLAEELSRFRTPDTFNKVAQHLDLVWKIGRARGKRSVCSCCQGSGEEECAWCHGTGAMMVGDTLFRSSDGKSHCPICKGKGYVACENCKGTGYRASWMQGPDQCRNPNAAT</sequence>
<dbReference type="Proteomes" id="UP000256970">
    <property type="component" value="Unassembled WGS sequence"/>
</dbReference>
<dbReference type="AlphaFoldDB" id="A0A383V9V9"/>
<proteinExistence type="predicted"/>